<dbReference type="Proteomes" id="UP001233271">
    <property type="component" value="Chromosome 3"/>
</dbReference>
<dbReference type="InterPro" id="IPR023213">
    <property type="entry name" value="CAT-like_dom_sf"/>
</dbReference>
<dbReference type="GeneID" id="85494350"/>
<evidence type="ECO:0000256" key="3">
    <source>
        <dbReference type="ARBA" id="ARBA00022679"/>
    </source>
</evidence>
<protein>
    <recommendedName>
        <fullName evidence="9">Choline/carnitine acyltransferase domain-containing protein</fullName>
    </recommendedName>
</protein>
<dbReference type="PANTHER" id="PTHR22589:SF107">
    <property type="entry name" value="CHOLINE_CARNITINE ACYLTRANSFERASE DOMAIN-CONTAINING PROTEIN"/>
    <property type="match status" value="1"/>
</dbReference>
<sequence length="735" mass="82497">MPISHFRPQLVKSSTMARIAANASASRTLPLVHARMFSHTGPKSKDPTFSNQDKLPRLPVPKLEDAVEVYFKSLQPLLEQKYSAAELPKEIEKRRLIVNDFAAKGGIGHALHERLTDLDEISPNNWLDDTLWLALAYHTWRAPMLVNSNWFLTFQPDPKDAPPPTAEGASNNTPLPLNALPLSSVPAGSQGGGEEWVKSHTDKSDYYQPVAYEEVTKQEWNTPWQLRRASWIISRFAQYRAMVDRQQIGPDITKAGPLDMNQYKLLFNISRIPLPGTDAFSRQDNKARHVTVLINDFIYSVDVFGQPGTDGVADALPPAEIERLLQEVSEDARKRSEEGEEASMVGVLTADHRDTWAVNRERILLTDPKNRESFDWINRSLIAVTLDRYTLPTLPTEDPLRMAPIDAQIRNAFTGINGGRNRWYDKCLTVVVENSGRAAVMGEHSPIDALIPSFVIDYALEEAVDESKYDAALNDSANGWLRNDFVVDEEMKEEIVACAGRNQALISDSDVSTLWWAEYGTDWIKKQAKMAPDAFIQQVLQLAWYRDQGYASATYETASTRAFKHGRTDVIRSLTPESREFVKAMQDPTVSDETTHALLQKATIAHNTFTKESSNGQGIDRYFMGLKVQLRPGETHPIFEDEMYSKSQEWKLSTSGLSSGIRFMATGFGSAWPDGYGLNYMAGPFLIKFGLESKVSCDVTSTARFKHRIAQAFRDLRELCEKVGGAQKEGDKAKL</sequence>
<accession>A0AA48IB88</accession>
<dbReference type="EMBL" id="AP028214">
    <property type="protein sequence ID" value="BEI90480.1"/>
    <property type="molecule type" value="Genomic_DNA"/>
</dbReference>
<dbReference type="Gene3D" id="1.10.275.20">
    <property type="entry name" value="Choline/Carnitine o-acyltransferase"/>
    <property type="match status" value="1"/>
</dbReference>
<evidence type="ECO:0000256" key="2">
    <source>
        <dbReference type="ARBA" id="ARBA00022448"/>
    </source>
</evidence>
<dbReference type="Gene3D" id="3.30.559.70">
    <property type="entry name" value="Choline/Carnitine o-acyltransferase, domain 2"/>
    <property type="match status" value="1"/>
</dbReference>
<organism evidence="10 11">
    <name type="scientific">Cutaneotrichosporon cavernicola</name>
    <dbReference type="NCBI Taxonomy" id="279322"/>
    <lineage>
        <taxon>Eukaryota</taxon>
        <taxon>Fungi</taxon>
        <taxon>Dikarya</taxon>
        <taxon>Basidiomycota</taxon>
        <taxon>Agaricomycotina</taxon>
        <taxon>Tremellomycetes</taxon>
        <taxon>Trichosporonales</taxon>
        <taxon>Trichosporonaceae</taxon>
        <taxon>Cutaneotrichosporon</taxon>
    </lineage>
</organism>
<dbReference type="InterPro" id="IPR039551">
    <property type="entry name" value="Cho/carn_acyl_trans"/>
</dbReference>
<proteinExistence type="inferred from homology"/>
<keyword evidence="2" id="KW-0813">Transport</keyword>
<comment type="similarity">
    <text evidence="1 8">Belongs to the carnitine/choline acetyltransferase family.</text>
</comment>
<dbReference type="KEGG" id="ccac:CcaHIS019_0305500"/>
<evidence type="ECO:0000256" key="8">
    <source>
        <dbReference type="RuleBase" id="RU003801"/>
    </source>
</evidence>
<dbReference type="InterPro" id="IPR042572">
    <property type="entry name" value="Carn_acyl_trans_N"/>
</dbReference>
<feature type="domain" description="Choline/carnitine acyltransferase" evidence="9">
    <location>
        <begin position="58"/>
        <end position="710"/>
    </location>
</feature>
<keyword evidence="5" id="KW-0443">Lipid metabolism</keyword>
<dbReference type="InterPro" id="IPR000542">
    <property type="entry name" value="Carn_acyl_trans"/>
</dbReference>
<evidence type="ECO:0000259" key="9">
    <source>
        <dbReference type="Pfam" id="PF00755"/>
    </source>
</evidence>
<evidence type="ECO:0000313" key="11">
    <source>
        <dbReference type="Proteomes" id="UP001233271"/>
    </source>
</evidence>
<reference evidence="10" key="1">
    <citation type="journal article" date="2023" name="BMC Genomics">
        <title>Chromosome-level genome assemblies of Cutaneotrichosporon spp. (Trichosporonales, Basidiomycota) reveal imbalanced evolution between nucleotide sequences and chromosome synteny.</title>
        <authorList>
            <person name="Kobayashi Y."/>
            <person name="Kayamori A."/>
            <person name="Aoki K."/>
            <person name="Shiwa Y."/>
            <person name="Matsutani M."/>
            <person name="Fujita N."/>
            <person name="Sugita T."/>
            <person name="Iwasaki W."/>
            <person name="Tanaka N."/>
            <person name="Takashima M."/>
        </authorList>
    </citation>
    <scope>NUCLEOTIDE SEQUENCE</scope>
    <source>
        <strain evidence="10">HIS019</strain>
    </source>
</reference>
<evidence type="ECO:0000313" key="10">
    <source>
        <dbReference type="EMBL" id="BEI90480.1"/>
    </source>
</evidence>
<evidence type="ECO:0000256" key="1">
    <source>
        <dbReference type="ARBA" id="ARBA00005232"/>
    </source>
</evidence>
<dbReference type="SUPFAM" id="SSF52777">
    <property type="entry name" value="CoA-dependent acyltransferases"/>
    <property type="match status" value="2"/>
</dbReference>
<feature type="active site" description="Proton acceptor" evidence="7">
    <location>
        <position position="444"/>
    </location>
</feature>
<dbReference type="GO" id="GO:0016406">
    <property type="term" value="F:carnitine O-acyltransferase activity"/>
    <property type="evidence" value="ECO:0007669"/>
    <property type="project" value="UniProtKB-ARBA"/>
</dbReference>
<evidence type="ECO:0000256" key="5">
    <source>
        <dbReference type="ARBA" id="ARBA00023098"/>
    </source>
</evidence>
<keyword evidence="6 8" id="KW-0012">Acyltransferase</keyword>
<dbReference type="RefSeq" id="XP_060455745.1">
    <property type="nucleotide sequence ID" value="XM_060599008.1"/>
</dbReference>
<keyword evidence="4" id="KW-0276">Fatty acid metabolism</keyword>
<dbReference type="GO" id="GO:0006631">
    <property type="term" value="P:fatty acid metabolic process"/>
    <property type="evidence" value="ECO:0007669"/>
    <property type="project" value="UniProtKB-KW"/>
</dbReference>
<evidence type="ECO:0000256" key="7">
    <source>
        <dbReference type="PIRSR" id="PIRSR600542-1"/>
    </source>
</evidence>
<evidence type="ECO:0000256" key="4">
    <source>
        <dbReference type="ARBA" id="ARBA00022832"/>
    </source>
</evidence>
<dbReference type="AlphaFoldDB" id="A0AA48IB88"/>
<keyword evidence="3 8" id="KW-0808">Transferase</keyword>
<dbReference type="PROSITE" id="PS00440">
    <property type="entry name" value="ACYLTRANSF_C_2"/>
    <property type="match status" value="1"/>
</dbReference>
<dbReference type="InterPro" id="IPR042231">
    <property type="entry name" value="Cho/carn_acyl_trans_2"/>
</dbReference>
<dbReference type="PANTHER" id="PTHR22589">
    <property type="entry name" value="CARNITINE O-ACYLTRANSFERASE"/>
    <property type="match status" value="1"/>
</dbReference>
<dbReference type="Pfam" id="PF00755">
    <property type="entry name" value="Carn_acyltransf"/>
    <property type="match status" value="1"/>
</dbReference>
<evidence type="ECO:0000256" key="6">
    <source>
        <dbReference type="ARBA" id="ARBA00023315"/>
    </source>
</evidence>
<name>A0AA48IB88_9TREE</name>
<gene>
    <name evidence="10" type="ORF">CcaverHIS019_0305500</name>
</gene>
<dbReference type="Gene3D" id="3.30.559.10">
    <property type="entry name" value="Chloramphenicol acetyltransferase-like domain"/>
    <property type="match status" value="1"/>
</dbReference>
<keyword evidence="11" id="KW-1185">Reference proteome</keyword>